<dbReference type="Pfam" id="PF15980">
    <property type="entry name" value="ComGF"/>
    <property type="match status" value="1"/>
</dbReference>
<accession>A0A0R1SIC4</accession>
<evidence type="ECO:0008006" key="4">
    <source>
        <dbReference type="Google" id="ProtNLM"/>
    </source>
</evidence>
<feature type="transmembrane region" description="Helical" evidence="1">
    <location>
        <begin position="21"/>
        <end position="46"/>
    </location>
</feature>
<name>A0A0R1SIC4_9LACO</name>
<dbReference type="Proteomes" id="UP000052013">
    <property type="component" value="Unassembled WGS sequence"/>
</dbReference>
<dbReference type="RefSeq" id="WP_057863805.1">
    <property type="nucleotide sequence ID" value="NZ_AZEY01000020.1"/>
</dbReference>
<dbReference type="PATRIC" id="fig|1423739.3.peg.2252"/>
<proteinExistence type="predicted"/>
<comment type="caution">
    <text evidence="2">The sequence shown here is derived from an EMBL/GenBank/DDBJ whole genome shotgun (WGS) entry which is preliminary data.</text>
</comment>
<keyword evidence="1" id="KW-0812">Transmembrane</keyword>
<evidence type="ECO:0000313" key="3">
    <source>
        <dbReference type="Proteomes" id="UP000052013"/>
    </source>
</evidence>
<keyword evidence="1" id="KW-1133">Transmembrane helix</keyword>
<sequence>MKNSLLKNSFSNSSGHFKYGYLLVEGMMSMMICVLGIWLITTTIWANNHDQQNQTLNFYSCVQLLESDHYQFEVCEVKPDWEVVLYSPKTHKYYHFQKYSNMLRLTGDRKGHLRSLTDVHYVHFEKKEGCLQTRVIFNNGEKYVAYSRLEFKK</sequence>
<dbReference type="InterPro" id="IPR016977">
    <property type="entry name" value="ComGF"/>
</dbReference>
<dbReference type="EMBL" id="AZEY01000020">
    <property type="protein sequence ID" value="KRL68945.1"/>
    <property type="molecule type" value="Genomic_DNA"/>
</dbReference>
<gene>
    <name evidence="2" type="ORF">FC85_GL002163</name>
</gene>
<evidence type="ECO:0000313" key="2">
    <source>
        <dbReference type="EMBL" id="KRL68945.1"/>
    </source>
</evidence>
<evidence type="ECO:0000256" key="1">
    <source>
        <dbReference type="SAM" id="Phobius"/>
    </source>
</evidence>
<reference evidence="2 3" key="1">
    <citation type="journal article" date="2015" name="Genome Announc.">
        <title>Expanding the biotechnology potential of lactobacilli through comparative genomics of 213 strains and associated genera.</title>
        <authorList>
            <person name="Sun Z."/>
            <person name="Harris H.M."/>
            <person name="McCann A."/>
            <person name="Guo C."/>
            <person name="Argimon S."/>
            <person name="Zhang W."/>
            <person name="Yang X."/>
            <person name="Jeffery I.B."/>
            <person name="Cooney J.C."/>
            <person name="Kagawa T.F."/>
            <person name="Liu W."/>
            <person name="Song Y."/>
            <person name="Salvetti E."/>
            <person name="Wrobel A."/>
            <person name="Rasinkangas P."/>
            <person name="Parkhill J."/>
            <person name="Rea M.C."/>
            <person name="O'Sullivan O."/>
            <person name="Ritari J."/>
            <person name="Douillard F.P."/>
            <person name="Paul Ross R."/>
            <person name="Yang R."/>
            <person name="Briner A.E."/>
            <person name="Felis G.E."/>
            <person name="de Vos W.M."/>
            <person name="Barrangou R."/>
            <person name="Klaenhammer T.R."/>
            <person name="Caufield P.W."/>
            <person name="Cui Y."/>
            <person name="Zhang H."/>
            <person name="O'Toole P.W."/>
        </authorList>
    </citation>
    <scope>NUCLEOTIDE SEQUENCE [LARGE SCALE GENOMIC DNA]</scope>
    <source>
        <strain evidence="2 3">DSM 14421</strain>
    </source>
</reference>
<protein>
    <recommendedName>
        <fullName evidence="4">Competence protein ComGF</fullName>
    </recommendedName>
</protein>
<dbReference type="STRING" id="1423739.FC85_GL002163"/>
<organism evidence="2 3">
    <name type="scientific">Lentilactobacillus diolivorans DSM 14421</name>
    <dbReference type="NCBI Taxonomy" id="1423739"/>
    <lineage>
        <taxon>Bacteria</taxon>
        <taxon>Bacillati</taxon>
        <taxon>Bacillota</taxon>
        <taxon>Bacilli</taxon>
        <taxon>Lactobacillales</taxon>
        <taxon>Lactobacillaceae</taxon>
        <taxon>Lentilactobacillus</taxon>
    </lineage>
</organism>
<dbReference type="AlphaFoldDB" id="A0A0R1SIC4"/>
<keyword evidence="1" id="KW-0472">Membrane</keyword>